<evidence type="ECO:0000313" key="4">
    <source>
        <dbReference type="Proteomes" id="UP000199398"/>
    </source>
</evidence>
<reference evidence="3 4" key="1">
    <citation type="submission" date="2016-10" db="EMBL/GenBank/DDBJ databases">
        <authorList>
            <person name="de Groot N.N."/>
        </authorList>
    </citation>
    <scope>NUCLEOTIDE SEQUENCE [LARGE SCALE GENOMIC DNA]</scope>
    <source>
        <strain evidence="3 4">CPCC 201259</strain>
    </source>
</reference>
<feature type="transmembrane region" description="Helical" evidence="1">
    <location>
        <begin position="22"/>
        <end position="46"/>
    </location>
</feature>
<dbReference type="EMBL" id="RBXX01000002">
    <property type="protein sequence ID" value="RKT86098.1"/>
    <property type="molecule type" value="Genomic_DNA"/>
</dbReference>
<evidence type="ECO:0000313" key="5">
    <source>
        <dbReference type="Proteomes" id="UP000270697"/>
    </source>
</evidence>
<sequence length="264" mass="27113">MSGTASPESQLAPRWRRGRTQLLLALAVLPLLLTGICAALAAIAMAAGTGPWAALPAAGALVLAAIQIGWLVRSGSADPSSALKVAFTAGGATVLVGLIPSAGMAGGALGGVLFALGLVLVAMSCVLAARGHRTMLQPLVPELGSMPVRLRIATRFALDSADLVSSSLVIGLDRIEWTARRHRANGGPQVDVPVPFHQLRGARPIVLPTAQPWLSLPDGTVLHAPAGPAVVLSTAAGERMVPVHDAALLVALLERRVARWQRAA</sequence>
<evidence type="ECO:0000313" key="3">
    <source>
        <dbReference type="EMBL" id="SFO97472.1"/>
    </source>
</evidence>
<keyword evidence="5" id="KW-1185">Reference proteome</keyword>
<accession>A0A1I5LJT4</accession>
<proteinExistence type="predicted"/>
<gene>
    <name evidence="2" type="ORF">ATL45_4458</name>
    <name evidence="3" type="ORF">SAMN05421805_13136</name>
</gene>
<keyword evidence="1" id="KW-0472">Membrane</keyword>
<dbReference type="Proteomes" id="UP000270697">
    <property type="component" value="Unassembled WGS sequence"/>
</dbReference>
<keyword evidence="1" id="KW-1133">Transmembrane helix</keyword>
<dbReference type="OrthoDB" id="3684018at2"/>
<organism evidence="3 4">
    <name type="scientific">Saccharopolyspora antimicrobica</name>
    <dbReference type="NCBI Taxonomy" id="455193"/>
    <lineage>
        <taxon>Bacteria</taxon>
        <taxon>Bacillati</taxon>
        <taxon>Actinomycetota</taxon>
        <taxon>Actinomycetes</taxon>
        <taxon>Pseudonocardiales</taxon>
        <taxon>Pseudonocardiaceae</taxon>
        <taxon>Saccharopolyspora</taxon>
    </lineage>
</organism>
<dbReference type="Proteomes" id="UP000199398">
    <property type="component" value="Unassembled WGS sequence"/>
</dbReference>
<dbReference type="EMBL" id="FOUP01000031">
    <property type="protein sequence ID" value="SFO97472.1"/>
    <property type="molecule type" value="Genomic_DNA"/>
</dbReference>
<feature type="transmembrane region" description="Helical" evidence="1">
    <location>
        <begin position="52"/>
        <end position="71"/>
    </location>
</feature>
<dbReference type="STRING" id="455193.SAMN05421805_13136"/>
<feature type="transmembrane region" description="Helical" evidence="1">
    <location>
        <begin position="108"/>
        <end position="129"/>
    </location>
</feature>
<feature type="transmembrane region" description="Helical" evidence="1">
    <location>
        <begin position="83"/>
        <end position="102"/>
    </location>
</feature>
<protein>
    <submittedName>
        <fullName evidence="3">Uncharacterized protein</fullName>
    </submittedName>
</protein>
<keyword evidence="1" id="KW-0812">Transmembrane</keyword>
<evidence type="ECO:0000313" key="2">
    <source>
        <dbReference type="EMBL" id="RKT86098.1"/>
    </source>
</evidence>
<dbReference type="RefSeq" id="WP_143121795.1">
    <property type="nucleotide sequence ID" value="NZ_FOUP01000031.1"/>
</dbReference>
<name>A0A1I5LJT4_9PSEU</name>
<dbReference type="AlphaFoldDB" id="A0A1I5LJT4"/>
<reference evidence="2 5" key="2">
    <citation type="submission" date="2018-10" db="EMBL/GenBank/DDBJ databases">
        <title>Sequencing the genomes of 1000 actinobacteria strains.</title>
        <authorList>
            <person name="Klenk H.-P."/>
        </authorList>
    </citation>
    <scope>NUCLEOTIDE SEQUENCE [LARGE SCALE GENOMIC DNA]</scope>
    <source>
        <strain evidence="2 5">DSM 45119</strain>
    </source>
</reference>
<evidence type="ECO:0000256" key="1">
    <source>
        <dbReference type="SAM" id="Phobius"/>
    </source>
</evidence>